<dbReference type="InterPro" id="IPR001487">
    <property type="entry name" value="Bromodomain"/>
</dbReference>
<feature type="coiled-coil region" evidence="2">
    <location>
        <begin position="206"/>
        <end position="238"/>
    </location>
</feature>
<dbReference type="GeneTree" id="ENSGT00390000011483"/>
<dbReference type="SUPFAM" id="SSF47370">
    <property type="entry name" value="Bromodomain"/>
    <property type="match status" value="1"/>
</dbReference>
<keyword evidence="1" id="KW-0103">Bromodomain</keyword>
<keyword evidence="4" id="KW-1133">Transmembrane helix</keyword>
<reference evidence="6" key="1">
    <citation type="submission" date="2025-08" db="UniProtKB">
        <authorList>
            <consortium name="Ensembl"/>
        </authorList>
    </citation>
    <scope>IDENTIFICATION</scope>
</reference>
<dbReference type="Ensembl" id="ENSCCRT00000046231.2">
    <property type="protein sequence ID" value="ENSCCRP00000042652.2"/>
    <property type="gene ID" value="ENSCCRG00000022743.2"/>
</dbReference>
<feature type="transmembrane region" description="Helical" evidence="4">
    <location>
        <begin position="473"/>
        <end position="493"/>
    </location>
</feature>
<sequence length="1488" mass="161606">MKPHSDSCENAHACDSASHGSPDMNPDLRLTLTSCNGSTDQSGLEDPAARSEHDLAPEIQQAYRIFQSFLSEKHKSVAAPFWRPMGPGDQAEMCFRRMDDKFVNREYESITAFVADFRLMLENCYRCHGVDHWISRQAQKLETILEQKLTLLSRTLREKTTLAVTSRGRFGAEDEKAALGSSSRRRWVPRSITGGGSESVMVQALRLEELQRAKDEKRQREQERKEAEEASVKELEEWESSLLSLAEPCPLWSLWELPAIGHFLCLAQTALHLPEIVFYELERCLLMPRCSVFLAKIMTALLSPPQKRSGVQRRAPMRYRAWESELRRRVQSWYRAVGRAEDAARAERLGLCPQFFWTLGAVSPLEETPFHLLPLQQRVWLLKGLCDHVYETQKEVQDAVLAQPIHECRESILGYDQQDNAYIHFPHFCGADLRIYCQSPCGAVELSLPPIHVQRSLEEPEEAELKDQTCGSFIITVICFIFIFFFFFVYQSFLVCSSLDDLRVLISKIEDQLDELDGKKRSGRWPHKRAAVKELHITLIRLLNELLPWEPKLVKAFQRNRARLKKECDEFKKHPEYENFIREQMDTEDTVEVACKDGLLSAETTNKLEEKNVNHESRCLFDRPDVVMHSSESGPFTRGSKRRHTGAISEELSPCKRGKMDPESSLTSDFNVEVASREQATVNPQASVLPDTMSSFHGTCKPIQALLAKSVGNKVTLITTTGQVVYKTAGGVGLLRQGSTSVNFSVQSISDQKSGAKAMQQVVILPSNLLIQSTENKAAQASVSVPKTTTYMSNVSGFTIPENKVPVQPVAPLKDTSTVRTPSAVVTPSLRNLMTVGVPKKTTEPKVALNKSASSGLTKSDAKQELRTVCIRDSQSILVTTRGGNTGVVKVQTSESGTGALPPSPVFNISPQLHAFLVSKSSTSHTQAVSATIAAKSRPGVTPQSTFVAGTVSPLTLNQISNTGTTGKTTIPGKSALLATSKGSDSFLINAKDCAQQNTVSKCGTKPPQKRAPPGSTTPDQSTFQKVFLVTPSPNIPSKVTTTTATCTVPGSRVMFISNSALIIPKETSTSEVNITSTSTPALNVVPNLGTLSCTSGTSIQSIGVPGLTSRILGTNKKPEASMKTTPVIVSRVPATSLTGGLQIGPKSCLVASRSLSGNTESALKVPRTVDGKTLTFSTLGTGHMASSALLSVVKPDVPPSVSALNALHCKPGLSSGSSTSNTSSSYSGSLITKHTTLPINVTANKPVITSLCNSHSLIKTTANTSASAVSSTFALSCSSTLTPPVVMTSGIQPLTSATKNVQEKIVINTTAPLAPGTQLLINNTRFVVPSQGLAPGSHVLLISNSCPGGMQGSSAVGSQRLQVPSPAGPQSFLGSNPVGSQRLQGPSSSSPGGLQGPSPASPGGLQGSSPKTRYIGETQSLKWFWRSSHFSHSDHKGLFNVLGIVESKWASFGSISPHFERLNTKYQNKYFGHFALYKTNKREIGYP</sequence>
<reference evidence="6" key="2">
    <citation type="submission" date="2025-09" db="UniProtKB">
        <authorList>
            <consortium name="Ensembl"/>
        </authorList>
    </citation>
    <scope>IDENTIFICATION</scope>
</reference>
<keyword evidence="4" id="KW-0472">Membrane</keyword>
<keyword evidence="4" id="KW-0812">Transmembrane</keyword>
<dbReference type="Pfam" id="PF00439">
    <property type="entry name" value="Bromodomain"/>
    <property type="match status" value="1"/>
</dbReference>
<dbReference type="Gene3D" id="1.20.920.10">
    <property type="entry name" value="Bromodomain-like"/>
    <property type="match status" value="1"/>
</dbReference>
<feature type="compositionally biased region" description="Low complexity" evidence="3">
    <location>
        <begin position="1380"/>
        <end position="1411"/>
    </location>
</feature>
<evidence type="ECO:0000256" key="3">
    <source>
        <dbReference type="SAM" id="MobiDB-lite"/>
    </source>
</evidence>
<dbReference type="Pfam" id="PF23450">
    <property type="entry name" value="KIAA2026_hel"/>
    <property type="match status" value="1"/>
</dbReference>
<evidence type="ECO:0000256" key="1">
    <source>
        <dbReference type="ARBA" id="ARBA00023117"/>
    </source>
</evidence>
<dbReference type="PANTHER" id="PTHR31095:SF3">
    <property type="entry name" value="RIKEN CDNA 9930021J03 GENE"/>
    <property type="match status" value="1"/>
</dbReference>
<dbReference type="SMART" id="SM00297">
    <property type="entry name" value="BROMO"/>
    <property type="match status" value="1"/>
</dbReference>
<dbReference type="PANTHER" id="PTHR31095">
    <property type="entry name" value="RIKEN CDNA 9930021J03 GENE"/>
    <property type="match status" value="1"/>
</dbReference>
<feature type="region of interest" description="Disordered" evidence="3">
    <location>
        <begin position="1354"/>
        <end position="1413"/>
    </location>
</feature>
<proteinExistence type="predicted"/>
<dbReference type="Proteomes" id="UP001108240">
    <property type="component" value="Unplaced"/>
</dbReference>
<evidence type="ECO:0000313" key="6">
    <source>
        <dbReference type="Ensembl" id="ENSCCRP00000042652.2"/>
    </source>
</evidence>
<feature type="compositionally biased region" description="Polar residues" evidence="3">
    <location>
        <begin position="1354"/>
        <end position="1363"/>
    </location>
</feature>
<dbReference type="InterPro" id="IPR056522">
    <property type="entry name" value="KIAA2026_hel"/>
</dbReference>
<feature type="compositionally biased region" description="Polar residues" evidence="3">
    <location>
        <begin position="31"/>
        <end position="42"/>
    </location>
</feature>
<dbReference type="CDD" id="cd04369">
    <property type="entry name" value="Bromodomain"/>
    <property type="match status" value="1"/>
</dbReference>
<accession>A0A8C1C6B6</accession>
<feature type="region of interest" description="Disordered" evidence="3">
    <location>
        <begin position="1"/>
        <end position="50"/>
    </location>
</feature>
<evidence type="ECO:0000256" key="2">
    <source>
        <dbReference type="SAM" id="Coils"/>
    </source>
</evidence>
<protein>
    <recommendedName>
        <fullName evidence="5">Bromo domain-containing protein</fullName>
    </recommendedName>
</protein>
<evidence type="ECO:0000259" key="5">
    <source>
        <dbReference type="SMART" id="SM00297"/>
    </source>
</evidence>
<name>A0A8C1C6B6_CYPCA</name>
<evidence type="ECO:0000313" key="7">
    <source>
        <dbReference type="Proteomes" id="UP001108240"/>
    </source>
</evidence>
<feature type="region of interest" description="Disordered" evidence="3">
    <location>
        <begin position="998"/>
        <end position="1021"/>
    </location>
</feature>
<keyword evidence="7" id="KW-1185">Reference proteome</keyword>
<dbReference type="InterPro" id="IPR036427">
    <property type="entry name" value="Bromodomain-like_sf"/>
</dbReference>
<keyword evidence="2" id="KW-0175">Coiled coil</keyword>
<feature type="domain" description="Bromo" evidence="5">
    <location>
        <begin position="55"/>
        <end position="154"/>
    </location>
</feature>
<dbReference type="InterPro" id="IPR040214">
    <property type="entry name" value="BRD10"/>
</dbReference>
<organism evidence="6 7">
    <name type="scientific">Cyprinus carpio carpio</name>
    <dbReference type="NCBI Taxonomy" id="630221"/>
    <lineage>
        <taxon>Eukaryota</taxon>
        <taxon>Metazoa</taxon>
        <taxon>Chordata</taxon>
        <taxon>Craniata</taxon>
        <taxon>Vertebrata</taxon>
        <taxon>Euteleostomi</taxon>
        <taxon>Actinopterygii</taxon>
        <taxon>Neopterygii</taxon>
        <taxon>Teleostei</taxon>
        <taxon>Ostariophysi</taxon>
        <taxon>Cypriniformes</taxon>
        <taxon>Cyprinidae</taxon>
        <taxon>Cyprininae</taxon>
        <taxon>Cyprinus</taxon>
    </lineage>
</organism>
<evidence type="ECO:0000256" key="4">
    <source>
        <dbReference type="SAM" id="Phobius"/>
    </source>
</evidence>